<evidence type="ECO:0000256" key="2">
    <source>
        <dbReference type="ARBA" id="ARBA00023235"/>
    </source>
</evidence>
<dbReference type="EMBL" id="JBHTEF010000001">
    <property type="protein sequence ID" value="MFC7581072.1"/>
    <property type="molecule type" value="Genomic_DNA"/>
</dbReference>
<dbReference type="InterPro" id="IPR004380">
    <property type="entry name" value="Asp_race"/>
</dbReference>
<dbReference type="Pfam" id="PF01177">
    <property type="entry name" value="Asp_Glu_race"/>
    <property type="match status" value="1"/>
</dbReference>
<dbReference type="InterPro" id="IPR018187">
    <property type="entry name" value="Asp/Glu_racemase_AS_1"/>
</dbReference>
<dbReference type="InterPro" id="IPR015942">
    <property type="entry name" value="Asp/Glu/hydantoin_racemase"/>
</dbReference>
<dbReference type="PROSITE" id="PS00923">
    <property type="entry name" value="ASP_GLU_RACEMASE_1"/>
    <property type="match status" value="1"/>
</dbReference>
<dbReference type="Proteomes" id="UP001596527">
    <property type="component" value="Unassembled WGS sequence"/>
</dbReference>
<proteinExistence type="inferred from homology"/>
<keyword evidence="4" id="KW-1185">Reference proteome</keyword>
<sequence>MVGILGGMGPAATAEFLKELTEATPADRDQDHLVSITLSDCSIPDRTDSILSGRDTVSGPLEADCLRLARWGADLIAIPCNTAHYFLPKFHDEVPVPIISIVESTLDALDDLHAPTSGQPFDCWLTGTQGTLRTGLYQEAAARRGVRVGVPGEEEIDAFMRAIRLVKAGRVEESVAEWEPVRRRLTDRAPVPILLACTELPLAAEESQRVHGTPPVPEISSIRALASAVVAACGRAPRMAAFLASHN</sequence>
<organism evidence="3 4">
    <name type="scientific">Schaalia naturae</name>
    <dbReference type="NCBI Taxonomy" id="635203"/>
    <lineage>
        <taxon>Bacteria</taxon>
        <taxon>Bacillati</taxon>
        <taxon>Actinomycetota</taxon>
        <taxon>Actinomycetes</taxon>
        <taxon>Actinomycetales</taxon>
        <taxon>Actinomycetaceae</taxon>
        <taxon>Schaalia</taxon>
    </lineage>
</organism>
<comment type="similarity">
    <text evidence="1">Belongs to the aspartate/glutamate racemases family.</text>
</comment>
<evidence type="ECO:0000313" key="3">
    <source>
        <dbReference type="EMBL" id="MFC7581072.1"/>
    </source>
</evidence>
<dbReference type="RefSeq" id="WP_380973935.1">
    <property type="nucleotide sequence ID" value="NZ_JBHTEF010000001.1"/>
</dbReference>
<reference evidence="4" key="1">
    <citation type="journal article" date="2019" name="Int. J. Syst. Evol. Microbiol.">
        <title>The Global Catalogue of Microorganisms (GCM) 10K type strain sequencing project: providing services to taxonomists for standard genome sequencing and annotation.</title>
        <authorList>
            <consortium name="The Broad Institute Genomics Platform"/>
            <consortium name="The Broad Institute Genome Sequencing Center for Infectious Disease"/>
            <person name="Wu L."/>
            <person name="Ma J."/>
        </authorList>
    </citation>
    <scope>NUCLEOTIDE SEQUENCE [LARGE SCALE GENOMIC DNA]</scope>
    <source>
        <strain evidence="4">CCUG 56698</strain>
    </source>
</reference>
<evidence type="ECO:0000313" key="4">
    <source>
        <dbReference type="Proteomes" id="UP001596527"/>
    </source>
</evidence>
<gene>
    <name evidence="3" type="ORF">ACFQWG_07665</name>
</gene>
<dbReference type="NCBIfam" id="TIGR00035">
    <property type="entry name" value="asp_race"/>
    <property type="match status" value="1"/>
</dbReference>
<dbReference type="PANTHER" id="PTHR21198:SF7">
    <property type="entry name" value="ASPARTATE-GLUTAMATE RACEMASE FAMILY"/>
    <property type="match status" value="1"/>
</dbReference>
<keyword evidence="2" id="KW-0413">Isomerase</keyword>
<protein>
    <submittedName>
        <fullName evidence="3">Aspartate/glutamate racemase family protein</fullName>
    </submittedName>
</protein>
<dbReference type="PANTHER" id="PTHR21198">
    <property type="entry name" value="GLUTAMATE RACEMASE"/>
    <property type="match status" value="1"/>
</dbReference>
<evidence type="ECO:0000256" key="1">
    <source>
        <dbReference type="ARBA" id="ARBA00007847"/>
    </source>
</evidence>
<dbReference type="InterPro" id="IPR001920">
    <property type="entry name" value="Asp/Glu_race"/>
</dbReference>
<name>A0ABW2SLQ7_9ACTO</name>
<dbReference type="SUPFAM" id="SSF53681">
    <property type="entry name" value="Aspartate/glutamate racemase"/>
    <property type="match status" value="2"/>
</dbReference>
<comment type="caution">
    <text evidence="3">The sequence shown here is derived from an EMBL/GenBank/DDBJ whole genome shotgun (WGS) entry which is preliminary data.</text>
</comment>
<accession>A0ABW2SLQ7</accession>
<dbReference type="Gene3D" id="3.40.50.1860">
    <property type="match status" value="2"/>
</dbReference>